<proteinExistence type="predicted"/>
<dbReference type="Proteomes" id="UP000487757">
    <property type="component" value="Unassembled WGS sequence"/>
</dbReference>
<accession>A0A7K0FZ66</accession>
<sequence length="55" mass="6638">MKLILLPALFIINKYEYETVCYPFMKNLGKAIYEFELQRKKKNKPDSSRFGLDYQ</sequence>
<evidence type="ECO:0000313" key="1">
    <source>
        <dbReference type="EMBL" id="MRX76036.1"/>
    </source>
</evidence>
<evidence type="ECO:0000313" key="2">
    <source>
        <dbReference type="Proteomes" id="UP000487757"/>
    </source>
</evidence>
<gene>
    <name evidence="1" type="ORF">GJU39_08030</name>
</gene>
<dbReference type="OrthoDB" id="1884322at2"/>
<organism evidence="1 2">
    <name type="scientific">Pedobacter petrophilus</name>
    <dbReference type="NCBI Taxonomy" id="1908241"/>
    <lineage>
        <taxon>Bacteria</taxon>
        <taxon>Pseudomonadati</taxon>
        <taxon>Bacteroidota</taxon>
        <taxon>Sphingobacteriia</taxon>
        <taxon>Sphingobacteriales</taxon>
        <taxon>Sphingobacteriaceae</taxon>
        <taxon>Pedobacter</taxon>
    </lineage>
</organism>
<dbReference type="AlphaFoldDB" id="A0A7K0FZ66"/>
<keyword evidence="2" id="KW-1185">Reference proteome</keyword>
<reference evidence="1 2" key="1">
    <citation type="submission" date="2019-11" db="EMBL/GenBank/DDBJ databases">
        <title>Pedobacter petrophilus genome.</title>
        <authorList>
            <person name="Feldbauer M.J."/>
            <person name="Newman J.D."/>
        </authorList>
    </citation>
    <scope>NUCLEOTIDE SEQUENCE [LARGE SCALE GENOMIC DNA]</scope>
    <source>
        <strain evidence="1 2">LMG 29686</strain>
    </source>
</reference>
<name>A0A7K0FZ66_9SPHI</name>
<comment type="caution">
    <text evidence="1">The sequence shown here is derived from an EMBL/GenBank/DDBJ whole genome shotgun (WGS) entry which is preliminary data.</text>
</comment>
<dbReference type="RefSeq" id="WP_154280271.1">
    <property type="nucleotide sequence ID" value="NZ_JBHUJQ010000001.1"/>
</dbReference>
<dbReference type="EMBL" id="WKKH01000009">
    <property type="protein sequence ID" value="MRX76036.1"/>
    <property type="molecule type" value="Genomic_DNA"/>
</dbReference>
<protein>
    <submittedName>
        <fullName evidence="1">Uncharacterized protein</fullName>
    </submittedName>
</protein>